<proteinExistence type="predicted"/>
<keyword evidence="3" id="KW-0677">Repeat</keyword>
<organism evidence="5 6">
    <name type="scientific">Oedothorax gibbosus</name>
    <dbReference type="NCBI Taxonomy" id="931172"/>
    <lineage>
        <taxon>Eukaryota</taxon>
        <taxon>Metazoa</taxon>
        <taxon>Ecdysozoa</taxon>
        <taxon>Arthropoda</taxon>
        <taxon>Chelicerata</taxon>
        <taxon>Arachnida</taxon>
        <taxon>Araneae</taxon>
        <taxon>Araneomorphae</taxon>
        <taxon>Entelegynae</taxon>
        <taxon>Araneoidea</taxon>
        <taxon>Linyphiidae</taxon>
        <taxon>Erigoninae</taxon>
        <taxon>Oedothorax</taxon>
    </lineage>
</organism>
<dbReference type="InterPro" id="IPR032675">
    <property type="entry name" value="LRR_dom_sf"/>
</dbReference>
<keyword evidence="2 4" id="KW-0732">Signal</keyword>
<dbReference type="EMBL" id="JAFNEN010000080">
    <property type="protein sequence ID" value="KAG8195736.1"/>
    <property type="molecule type" value="Genomic_DNA"/>
</dbReference>
<evidence type="ECO:0000256" key="3">
    <source>
        <dbReference type="ARBA" id="ARBA00022737"/>
    </source>
</evidence>
<protein>
    <submittedName>
        <fullName evidence="5">Uncharacterized protein</fullName>
    </submittedName>
</protein>
<dbReference type="GO" id="GO:0005886">
    <property type="term" value="C:plasma membrane"/>
    <property type="evidence" value="ECO:0007669"/>
    <property type="project" value="TreeGrafter"/>
</dbReference>
<evidence type="ECO:0000313" key="6">
    <source>
        <dbReference type="Proteomes" id="UP000827092"/>
    </source>
</evidence>
<sequence length="321" mass="36622">MLLKLLVFLFVTVVGLTLGQKGPETICPPAYLLGPHCACSKACDTCPAMIECSDISNFEDLNTVFENTPDWTFWHFSIVRSNFLYLPANAIVEKRVRNLHLINTTMITLFDKPPASTNLLQELELTNLVFLRGVSWDVYSTLVNLKEFNVDNVLIKKIDEEFVRNFPQGLTSLNFRQTKTKRLGDDAFANLANLEWLSIRDTQILELKRSMFPPVSKLMSMQFSGNQISSLPDDLFTNMPYLVWVDFSNTNVVTLPESVFGRIMPQLSVLSLEGNAVNCNCQMKWIPKLRMPPYGVNCTKPRELEGRTLKTLEEEHFLHCE</sequence>
<dbReference type="AlphaFoldDB" id="A0AAV6VJA6"/>
<accession>A0AAV6VJA6</accession>
<dbReference type="Proteomes" id="UP000827092">
    <property type="component" value="Unassembled WGS sequence"/>
</dbReference>
<keyword evidence="1" id="KW-0433">Leucine-rich repeat</keyword>
<comment type="caution">
    <text evidence="5">The sequence shown here is derived from an EMBL/GenBank/DDBJ whole genome shotgun (WGS) entry which is preliminary data.</text>
</comment>
<evidence type="ECO:0000256" key="2">
    <source>
        <dbReference type="ARBA" id="ARBA00022729"/>
    </source>
</evidence>
<dbReference type="InterPro" id="IPR050541">
    <property type="entry name" value="LRR_TM_domain-containing"/>
</dbReference>
<evidence type="ECO:0000313" key="5">
    <source>
        <dbReference type="EMBL" id="KAG8195736.1"/>
    </source>
</evidence>
<dbReference type="InterPro" id="IPR001611">
    <property type="entry name" value="Leu-rich_rpt"/>
</dbReference>
<feature type="signal peptide" evidence="4">
    <location>
        <begin position="1"/>
        <end position="19"/>
    </location>
</feature>
<gene>
    <name evidence="5" type="ORF">JTE90_002997</name>
</gene>
<feature type="chain" id="PRO_5043338933" evidence="4">
    <location>
        <begin position="20"/>
        <end position="321"/>
    </location>
</feature>
<reference evidence="5 6" key="1">
    <citation type="journal article" date="2022" name="Nat. Ecol. Evol.">
        <title>A masculinizing supergene underlies an exaggerated male reproductive morph in a spider.</title>
        <authorList>
            <person name="Hendrickx F."/>
            <person name="De Corte Z."/>
            <person name="Sonet G."/>
            <person name="Van Belleghem S.M."/>
            <person name="Kostlbacher S."/>
            <person name="Vangestel C."/>
        </authorList>
    </citation>
    <scope>NUCLEOTIDE SEQUENCE [LARGE SCALE GENOMIC DNA]</scope>
    <source>
        <strain evidence="5">W744_W776</strain>
    </source>
</reference>
<dbReference type="PANTHER" id="PTHR24369:SF210">
    <property type="entry name" value="CHAOPTIN-RELATED"/>
    <property type="match status" value="1"/>
</dbReference>
<dbReference type="Pfam" id="PF13855">
    <property type="entry name" value="LRR_8"/>
    <property type="match status" value="2"/>
</dbReference>
<evidence type="ECO:0000256" key="4">
    <source>
        <dbReference type="SAM" id="SignalP"/>
    </source>
</evidence>
<evidence type="ECO:0000256" key="1">
    <source>
        <dbReference type="ARBA" id="ARBA00022614"/>
    </source>
</evidence>
<dbReference type="PANTHER" id="PTHR24369">
    <property type="entry name" value="ANTIGEN BSP, PUTATIVE-RELATED"/>
    <property type="match status" value="1"/>
</dbReference>
<dbReference type="SUPFAM" id="SSF52058">
    <property type="entry name" value="L domain-like"/>
    <property type="match status" value="1"/>
</dbReference>
<keyword evidence="6" id="KW-1185">Reference proteome</keyword>
<dbReference type="Gene3D" id="3.80.10.10">
    <property type="entry name" value="Ribonuclease Inhibitor"/>
    <property type="match status" value="1"/>
</dbReference>
<name>A0AAV6VJA6_9ARAC</name>